<sequence>MTFISCNLYSINVIYSHKFQKSPQYQMTFPNIEVKSESNKDQILRNAANLLQFTTQVCNERGKSGLIATFKDDITRLSNEAKKYCALLRLFNTFKDFEPKVLIDLNNFLPQDLKYVIINQNLLDLPPILKEHVSSCPELHMAPEEDQYDVFLTALNSLVDSDTASKFRKLLSGFVKGNSETRIEVLQFIVQSTELLCDYPELLGGLLEYLNKTWYTYAVETMKLASTQQMAMAYSVFSENTSNLELFRRVVECVKQNKLNESQKRWRFNLISSIKTETKSIVLKCNMLMNQIKQAPQPAKQIAVQPEKKQLKPLFPAKIPTLPGEALPLEIKLQLQDIKNIIDNDDTQEDFDTLLPRLHTFFSTKDQFTVLLDMKVPVNFNFLMGIIDQDLGSFVNTVEVIDQSARSMIWQEIALYQLQTRSKSIQYLELDDAIQFHKLLQFRQKAQIIIASVDQGATLYQLQPLLINAFNNIITSSHRTLLDKDVISWKHLVESVIFFNQNANELYQSENYKPLLFMDESRAPSNVIFVDKSQPIKFGMFEKKLYNMSLYQKHKFAKKQNIEVDNTVNQPTSYKFKHPIRMKKIDKKDVLNRQYIHAFANGHENTSARGINPYNFDFFEVDVEKQFDKFEDCNQLEEHLMRYDVYISNVKVTQLLLRQFIVNEEKQLQLPLNCQFLLKAMITDEYFQQLQLYPLIVAPMVLEKVDFYLLEMMKYRELVVAPLFTERVSQIYFNQMDFKSVNLIENDKKLSQGKVFMAELLTKKSTAGVLHKDQIVSQLQTGTLVKSTDPLPWDYEIHNLPLAYVKNQATFGKTPQFYQNLIQKCQAAGCTTTYHDNDAKVDFEDEEIENFEKELAKFRQLGDVYIKAFSYYSMQQNQQQLAKQINSKQHFCSNIPHVMIPINQIMGCTEAQQFIQNAVCGEDSDKHNIFAQLLQL</sequence>
<evidence type="ECO:0000313" key="1">
    <source>
        <dbReference type="EMBL" id="JAP91918.1"/>
    </source>
</evidence>
<organism evidence="1">
    <name type="scientific">Trepomonas sp. PC1</name>
    <dbReference type="NCBI Taxonomy" id="1076344"/>
    <lineage>
        <taxon>Eukaryota</taxon>
        <taxon>Metamonada</taxon>
        <taxon>Diplomonadida</taxon>
        <taxon>Hexamitidae</taxon>
        <taxon>Hexamitinae</taxon>
        <taxon>Trepomonas</taxon>
    </lineage>
</organism>
<reference evidence="1" key="1">
    <citation type="submission" date="2015-07" db="EMBL/GenBank/DDBJ databases">
        <title>Adaptation to a free-living lifestyle via gene acquisitions in the diplomonad Trepomonas sp. PC1.</title>
        <authorList>
            <person name="Xu F."/>
            <person name="Jerlstrom-Hultqvist J."/>
            <person name="Kolisko M."/>
            <person name="Simpson A.G.B."/>
            <person name="Roger A.J."/>
            <person name="Svard S.G."/>
            <person name="Andersson J.O."/>
        </authorList>
    </citation>
    <scope>NUCLEOTIDE SEQUENCE</scope>
    <source>
        <strain evidence="1">PC1</strain>
    </source>
</reference>
<dbReference type="EMBL" id="GDID01004688">
    <property type="protein sequence ID" value="JAP91918.1"/>
    <property type="molecule type" value="Transcribed_RNA"/>
</dbReference>
<feature type="non-terminal residue" evidence="1">
    <location>
        <position position="936"/>
    </location>
</feature>
<protein>
    <submittedName>
        <fullName evidence="1">Uncharacterized protein</fullName>
    </submittedName>
</protein>
<gene>
    <name evidence="1" type="ORF">TPC1_16308</name>
</gene>
<accession>A0A146K675</accession>
<proteinExistence type="predicted"/>
<dbReference type="AlphaFoldDB" id="A0A146K675"/>
<name>A0A146K675_9EUKA</name>